<dbReference type="EMBL" id="CADDAV010000005">
    <property type="protein sequence ID" value="CAB0584197.1"/>
    <property type="molecule type" value="Genomic_DNA"/>
</dbReference>
<gene>
    <name evidence="8" type="ORF">CIP107547_00402</name>
</gene>
<evidence type="ECO:0000256" key="5">
    <source>
        <dbReference type="ARBA" id="ARBA00022989"/>
    </source>
</evidence>
<evidence type="ECO:0000256" key="4">
    <source>
        <dbReference type="ARBA" id="ARBA00022692"/>
    </source>
</evidence>
<dbReference type="InterPro" id="IPR002758">
    <property type="entry name" value="Cation_antiport_E"/>
</dbReference>
<dbReference type="GeneID" id="29422627"/>
<keyword evidence="6 7" id="KW-0472">Membrane</keyword>
<dbReference type="NCBIfam" id="NF009297">
    <property type="entry name" value="PRK12654.1"/>
    <property type="match status" value="1"/>
</dbReference>
<comment type="similarity">
    <text evidence="2">Belongs to the CPA3 antiporters (TC 2.A.63) subunit E family.</text>
</comment>
<dbReference type="Proteomes" id="UP000480222">
    <property type="component" value="Unassembled WGS sequence"/>
</dbReference>
<evidence type="ECO:0000256" key="7">
    <source>
        <dbReference type="SAM" id="Phobius"/>
    </source>
</evidence>
<organism evidence="8 9">
    <name type="scientific">Corynebacterium diphtheriae</name>
    <dbReference type="NCBI Taxonomy" id="1717"/>
    <lineage>
        <taxon>Bacteria</taxon>
        <taxon>Bacillati</taxon>
        <taxon>Actinomycetota</taxon>
        <taxon>Actinomycetes</taxon>
        <taxon>Mycobacteriales</taxon>
        <taxon>Corynebacteriaceae</taxon>
        <taxon>Corynebacterium</taxon>
    </lineage>
</organism>
<protein>
    <submittedName>
        <fullName evidence="8">Cation:proton antiporter</fullName>
    </submittedName>
</protein>
<dbReference type="AlphaFoldDB" id="A0A0D6FCS3"/>
<dbReference type="OrthoDB" id="4410626at2"/>
<reference evidence="8 9" key="1">
    <citation type="submission" date="2020-02" db="EMBL/GenBank/DDBJ databases">
        <authorList>
            <person name="Brisse S."/>
        </authorList>
    </citation>
    <scope>NUCLEOTIDE SEQUENCE [LARGE SCALE GENOMIC DNA]</scope>
    <source>
        <strain evidence="8">CIP107547</strain>
    </source>
</reference>
<evidence type="ECO:0000256" key="2">
    <source>
        <dbReference type="ARBA" id="ARBA00006228"/>
    </source>
</evidence>
<dbReference type="GO" id="GO:0005886">
    <property type="term" value="C:plasma membrane"/>
    <property type="evidence" value="ECO:0007669"/>
    <property type="project" value="UniProtKB-SubCell"/>
</dbReference>
<feature type="transmembrane region" description="Helical" evidence="7">
    <location>
        <begin position="6"/>
        <end position="22"/>
    </location>
</feature>
<dbReference type="PANTHER" id="PTHR34584:SF1">
    <property type="entry name" value="NA(+)_H(+) ANTIPORTER SUBUNIT E1"/>
    <property type="match status" value="1"/>
</dbReference>
<keyword evidence="4 7" id="KW-0812">Transmembrane</keyword>
<sequence length="125" mass="13878">MHAPLYVVWLIGQIFVATGVLIKDMFHGYKSMEPCVVYYPLRVTKEWQITALAASITITPGTMSIGLREDGTLLVHAVYGHNPADVLADIATMEEHLAPSVKDIPHKVANVRIEHPAHLAIRKEQ</sequence>
<evidence type="ECO:0000256" key="3">
    <source>
        <dbReference type="ARBA" id="ARBA00022475"/>
    </source>
</evidence>
<dbReference type="Pfam" id="PF01899">
    <property type="entry name" value="MNHE"/>
    <property type="match status" value="1"/>
</dbReference>
<evidence type="ECO:0000256" key="6">
    <source>
        <dbReference type="ARBA" id="ARBA00023136"/>
    </source>
</evidence>
<accession>A0A0D6FCS3</accession>
<dbReference type="PANTHER" id="PTHR34584">
    <property type="entry name" value="NA(+)/H(+) ANTIPORTER SUBUNIT E1"/>
    <property type="match status" value="1"/>
</dbReference>
<dbReference type="OMA" id="HYLLVHA"/>
<dbReference type="KEGG" id="cdi:DIP0290"/>
<comment type="subcellular location">
    <subcellularLocation>
        <location evidence="1">Cell membrane</location>
        <topology evidence="1">Multi-pass membrane protein</topology>
    </subcellularLocation>
</comment>
<dbReference type="RefSeq" id="WP_010934181.1">
    <property type="nucleotide sequence ID" value="NZ_CABVGJ010000020.1"/>
</dbReference>
<dbReference type="KEGG" id="cdip:ERS451417_00217"/>
<proteinExistence type="inferred from homology"/>
<dbReference type="GO" id="GO:0008324">
    <property type="term" value="F:monoatomic cation transmembrane transporter activity"/>
    <property type="evidence" value="ECO:0007669"/>
    <property type="project" value="InterPro"/>
</dbReference>
<name>A0A0D6FCS3_CORDP</name>
<keyword evidence="3" id="KW-1003">Cell membrane</keyword>
<evidence type="ECO:0000313" key="8">
    <source>
        <dbReference type="EMBL" id="CAB0584197.1"/>
    </source>
</evidence>
<comment type="caution">
    <text evidence="8">The sequence shown here is derived from an EMBL/GenBank/DDBJ whole genome shotgun (WGS) entry which is preliminary data.</text>
</comment>
<evidence type="ECO:0000313" key="9">
    <source>
        <dbReference type="Proteomes" id="UP000480222"/>
    </source>
</evidence>
<evidence type="ECO:0000256" key="1">
    <source>
        <dbReference type="ARBA" id="ARBA00004651"/>
    </source>
</evidence>
<keyword evidence="5 7" id="KW-1133">Transmembrane helix</keyword>